<sequence>MADVLRPPTPAGGWGRPWPEVAELATMVPPSTWTLIGGLMVQLHGFTAGLPVVRPTNDVDVLLHVENGRGRAAEVTRGLEQLGYEFAPGIDPRTGTAHRFVRGAAVVDLVTSVVDVVAADHAPPRSLERIRGYDLVLVDGGTQALRRTVLAELAISGSVPTTVSVPDAFGALILKAAAHKADTRDRDRHLTDAAVLLACVDPFEERLPSGSDRSRLLHLREHLADPTAAAWLSLPDDARRNGQAALDLLCG</sequence>
<accession>A0A6J4IN22</accession>
<proteinExistence type="predicted"/>
<reference evidence="1" key="1">
    <citation type="submission" date="2020-02" db="EMBL/GenBank/DDBJ databases">
        <authorList>
            <person name="Meier V. D."/>
        </authorList>
    </citation>
    <scope>NUCLEOTIDE SEQUENCE</scope>
    <source>
        <strain evidence="1">AVDCRST_MAG52</strain>
    </source>
</reference>
<organism evidence="1">
    <name type="scientific">uncultured Blastococcus sp</name>
    <dbReference type="NCBI Taxonomy" id="217144"/>
    <lineage>
        <taxon>Bacteria</taxon>
        <taxon>Bacillati</taxon>
        <taxon>Actinomycetota</taxon>
        <taxon>Actinomycetes</taxon>
        <taxon>Geodermatophilales</taxon>
        <taxon>Geodermatophilaceae</taxon>
        <taxon>Blastococcus</taxon>
        <taxon>environmental samples</taxon>
    </lineage>
</organism>
<dbReference type="EMBL" id="CADCTN010000176">
    <property type="protein sequence ID" value="CAA9257510.1"/>
    <property type="molecule type" value="Genomic_DNA"/>
</dbReference>
<dbReference type="AlphaFoldDB" id="A0A6J4IN22"/>
<evidence type="ECO:0000313" key="1">
    <source>
        <dbReference type="EMBL" id="CAA9257510.1"/>
    </source>
</evidence>
<gene>
    <name evidence="1" type="ORF">AVDCRST_MAG52-2461</name>
</gene>
<name>A0A6J4IN22_9ACTN</name>
<protein>
    <submittedName>
        <fullName evidence="1">Uncharacterized protein</fullName>
    </submittedName>
</protein>